<dbReference type="AlphaFoldDB" id="A0A9D2BMX6"/>
<dbReference type="Pfam" id="PF00005">
    <property type="entry name" value="ABC_tran"/>
    <property type="match status" value="1"/>
</dbReference>
<dbReference type="Gene3D" id="1.20.1560.10">
    <property type="entry name" value="ABC transporter type 1, transmembrane domain"/>
    <property type="match status" value="1"/>
</dbReference>
<dbReference type="GO" id="GO:0015421">
    <property type="term" value="F:ABC-type oligopeptide transporter activity"/>
    <property type="evidence" value="ECO:0007669"/>
    <property type="project" value="TreeGrafter"/>
</dbReference>
<evidence type="ECO:0000256" key="1">
    <source>
        <dbReference type="ARBA" id="ARBA00004651"/>
    </source>
</evidence>
<protein>
    <submittedName>
        <fullName evidence="10">ABC transporter ATP-binding protein/permease</fullName>
    </submittedName>
</protein>
<sequence>MKKIKHIIKRIKEGRLKELFEQLAWMAIYVKRYWWLIAIYTFLMTSGSLLSLGSTVVSRDLVDAVTVGNTQIIFSVVFTYVGVGVGQIFINVIRTRISLKIQLKIQNEIREDIFKQIMQTDWEALSEYRTGDLLYRINGDAGMVANSILTFIPTVISVFISFFSAFWIMIQNDYMMAVIALMGAPISLITSRYTMAKMREYTKRNQDFSSNKMAFDQETFQNLQMIKAFGLVPRFIDNFHEVTQESMKISLDQNKFQSLTTIITSLVGQVIGYACYGYALFRLWQGEISYGTMTMFVGMAGSLRGSFSSIVNLAPTLIRACINAQRIIEIITLPRERIQDDKKAKDILSVAGRSGVEILMDNVSFWYQEGQPVYENACFYAKPGEIIGLLGPSGQGKTTTLNLLLGLFHIRKGKLKIGNPGHEMIDISSATRCLFGYIPQGNTLFSGTIAQNIAMVKPDATEEEIIEVLKTACAWEFVEQLEEGIHTSVRELGRRFSEGQKQRLSIARALLADAPVLLLDEATSALDMATEKKVLKNILKRDPLRTLIVAAHRPSVFSMCHRVYKVQDGMIKEANHDEVQKFLEGDE</sequence>
<evidence type="ECO:0000256" key="7">
    <source>
        <dbReference type="SAM" id="Phobius"/>
    </source>
</evidence>
<dbReference type="InterPro" id="IPR036640">
    <property type="entry name" value="ABC1_TM_sf"/>
</dbReference>
<evidence type="ECO:0000256" key="5">
    <source>
        <dbReference type="ARBA" id="ARBA00022989"/>
    </source>
</evidence>
<dbReference type="InterPro" id="IPR003593">
    <property type="entry name" value="AAA+_ATPase"/>
</dbReference>
<proteinExistence type="predicted"/>
<gene>
    <name evidence="10" type="ORF">H9980_08095</name>
</gene>
<feature type="transmembrane region" description="Helical" evidence="7">
    <location>
        <begin position="174"/>
        <end position="195"/>
    </location>
</feature>
<dbReference type="PANTHER" id="PTHR43394:SF1">
    <property type="entry name" value="ATP-BINDING CASSETTE SUB-FAMILY B MEMBER 10, MITOCHONDRIAL"/>
    <property type="match status" value="1"/>
</dbReference>
<dbReference type="GO" id="GO:0005524">
    <property type="term" value="F:ATP binding"/>
    <property type="evidence" value="ECO:0007669"/>
    <property type="project" value="UniProtKB-KW"/>
</dbReference>
<dbReference type="Pfam" id="PF00664">
    <property type="entry name" value="ABC_membrane"/>
    <property type="match status" value="1"/>
</dbReference>
<evidence type="ECO:0000313" key="11">
    <source>
        <dbReference type="Proteomes" id="UP000886724"/>
    </source>
</evidence>
<feature type="domain" description="ABC transmembrane type-1" evidence="9">
    <location>
        <begin position="38"/>
        <end position="319"/>
    </location>
</feature>
<organism evidence="10 11">
    <name type="scientific">Candidatus Erysipelatoclostridium merdavium</name>
    <dbReference type="NCBI Taxonomy" id="2838566"/>
    <lineage>
        <taxon>Bacteria</taxon>
        <taxon>Bacillati</taxon>
        <taxon>Bacillota</taxon>
        <taxon>Erysipelotrichia</taxon>
        <taxon>Erysipelotrichales</taxon>
        <taxon>Erysipelotrichales incertae sedis</taxon>
    </lineage>
</organism>
<keyword evidence="3" id="KW-0547">Nucleotide-binding</keyword>
<dbReference type="PROSITE" id="PS50893">
    <property type="entry name" value="ABC_TRANSPORTER_2"/>
    <property type="match status" value="1"/>
</dbReference>
<reference evidence="10" key="1">
    <citation type="journal article" date="2021" name="PeerJ">
        <title>Extensive microbial diversity within the chicken gut microbiome revealed by metagenomics and culture.</title>
        <authorList>
            <person name="Gilroy R."/>
            <person name="Ravi A."/>
            <person name="Getino M."/>
            <person name="Pursley I."/>
            <person name="Horton D.L."/>
            <person name="Alikhan N.F."/>
            <person name="Baker D."/>
            <person name="Gharbi K."/>
            <person name="Hall N."/>
            <person name="Watson M."/>
            <person name="Adriaenssens E.M."/>
            <person name="Foster-Nyarko E."/>
            <person name="Jarju S."/>
            <person name="Secka A."/>
            <person name="Antonio M."/>
            <person name="Oren A."/>
            <person name="Chaudhuri R.R."/>
            <person name="La Ragione R."/>
            <person name="Hildebrand F."/>
            <person name="Pallen M.J."/>
        </authorList>
    </citation>
    <scope>NUCLEOTIDE SEQUENCE</scope>
    <source>
        <strain evidence="10">ChiGjej1B1-14440</strain>
    </source>
</reference>
<evidence type="ECO:0000256" key="2">
    <source>
        <dbReference type="ARBA" id="ARBA00022692"/>
    </source>
</evidence>
<dbReference type="PROSITE" id="PS50929">
    <property type="entry name" value="ABC_TM1F"/>
    <property type="match status" value="1"/>
</dbReference>
<evidence type="ECO:0000256" key="4">
    <source>
        <dbReference type="ARBA" id="ARBA00022840"/>
    </source>
</evidence>
<dbReference type="CDD" id="cd07346">
    <property type="entry name" value="ABC_6TM_exporters"/>
    <property type="match status" value="1"/>
</dbReference>
<keyword evidence="4 10" id="KW-0067">ATP-binding</keyword>
<dbReference type="InterPro" id="IPR003439">
    <property type="entry name" value="ABC_transporter-like_ATP-bd"/>
</dbReference>
<evidence type="ECO:0000256" key="6">
    <source>
        <dbReference type="ARBA" id="ARBA00023136"/>
    </source>
</evidence>
<dbReference type="Gene3D" id="3.40.50.300">
    <property type="entry name" value="P-loop containing nucleotide triphosphate hydrolases"/>
    <property type="match status" value="1"/>
</dbReference>
<dbReference type="SUPFAM" id="SSF90123">
    <property type="entry name" value="ABC transporter transmembrane region"/>
    <property type="match status" value="1"/>
</dbReference>
<evidence type="ECO:0000256" key="3">
    <source>
        <dbReference type="ARBA" id="ARBA00022741"/>
    </source>
</evidence>
<comment type="caution">
    <text evidence="10">The sequence shown here is derived from an EMBL/GenBank/DDBJ whole genome shotgun (WGS) entry which is preliminary data.</text>
</comment>
<evidence type="ECO:0000259" key="9">
    <source>
        <dbReference type="PROSITE" id="PS50929"/>
    </source>
</evidence>
<evidence type="ECO:0000259" key="8">
    <source>
        <dbReference type="PROSITE" id="PS50893"/>
    </source>
</evidence>
<keyword evidence="5 7" id="KW-1133">Transmembrane helix</keyword>
<feature type="transmembrane region" description="Helical" evidence="7">
    <location>
        <begin position="144"/>
        <end position="168"/>
    </location>
</feature>
<reference evidence="10" key="2">
    <citation type="submission" date="2021-04" db="EMBL/GenBank/DDBJ databases">
        <authorList>
            <person name="Gilroy R."/>
        </authorList>
    </citation>
    <scope>NUCLEOTIDE SEQUENCE</scope>
    <source>
        <strain evidence="10">ChiGjej1B1-14440</strain>
    </source>
</reference>
<name>A0A9D2BMX6_9FIRM</name>
<dbReference type="InterPro" id="IPR011527">
    <property type="entry name" value="ABC1_TM_dom"/>
</dbReference>
<feature type="domain" description="ABC transporter" evidence="8">
    <location>
        <begin position="358"/>
        <end position="583"/>
    </location>
</feature>
<evidence type="ECO:0000313" key="10">
    <source>
        <dbReference type="EMBL" id="HIX81913.1"/>
    </source>
</evidence>
<comment type="subcellular location">
    <subcellularLocation>
        <location evidence="1">Cell membrane</location>
        <topology evidence="1">Multi-pass membrane protein</topology>
    </subcellularLocation>
</comment>
<dbReference type="Proteomes" id="UP000886724">
    <property type="component" value="Unassembled WGS sequence"/>
</dbReference>
<dbReference type="InterPro" id="IPR039421">
    <property type="entry name" value="Type_1_exporter"/>
</dbReference>
<dbReference type="GO" id="GO:0005886">
    <property type="term" value="C:plasma membrane"/>
    <property type="evidence" value="ECO:0007669"/>
    <property type="project" value="UniProtKB-SubCell"/>
</dbReference>
<dbReference type="SMART" id="SM00382">
    <property type="entry name" value="AAA"/>
    <property type="match status" value="1"/>
</dbReference>
<dbReference type="InterPro" id="IPR027417">
    <property type="entry name" value="P-loop_NTPase"/>
</dbReference>
<dbReference type="EMBL" id="DXET01000177">
    <property type="protein sequence ID" value="HIX81913.1"/>
    <property type="molecule type" value="Genomic_DNA"/>
</dbReference>
<feature type="transmembrane region" description="Helical" evidence="7">
    <location>
        <begin position="33"/>
        <end position="52"/>
    </location>
</feature>
<keyword evidence="6 7" id="KW-0472">Membrane</keyword>
<keyword evidence="2 7" id="KW-0812">Transmembrane</keyword>
<dbReference type="PANTHER" id="PTHR43394">
    <property type="entry name" value="ATP-DEPENDENT PERMEASE MDL1, MITOCHONDRIAL"/>
    <property type="match status" value="1"/>
</dbReference>
<dbReference type="SUPFAM" id="SSF52540">
    <property type="entry name" value="P-loop containing nucleoside triphosphate hydrolases"/>
    <property type="match status" value="1"/>
</dbReference>
<dbReference type="GO" id="GO:0016887">
    <property type="term" value="F:ATP hydrolysis activity"/>
    <property type="evidence" value="ECO:0007669"/>
    <property type="project" value="InterPro"/>
</dbReference>
<accession>A0A9D2BMX6</accession>
<feature type="transmembrane region" description="Helical" evidence="7">
    <location>
        <begin position="72"/>
        <end position="93"/>
    </location>
</feature>